<dbReference type="InterPro" id="IPR002893">
    <property type="entry name" value="Znf_MYND"/>
</dbReference>
<evidence type="ECO:0000256" key="5">
    <source>
        <dbReference type="SAM" id="MobiDB-lite"/>
    </source>
</evidence>
<gene>
    <name evidence="7" type="ORF">HETSPECPRED_006933</name>
</gene>
<dbReference type="GO" id="GO:0008270">
    <property type="term" value="F:zinc ion binding"/>
    <property type="evidence" value="ECO:0007669"/>
    <property type="project" value="UniProtKB-KW"/>
</dbReference>
<dbReference type="OrthoDB" id="432970at2759"/>
<evidence type="ECO:0000313" key="7">
    <source>
        <dbReference type="EMBL" id="CAF9928796.1"/>
    </source>
</evidence>
<keyword evidence="8" id="KW-1185">Reference proteome</keyword>
<keyword evidence="3" id="KW-0862">Zinc</keyword>
<keyword evidence="2 4" id="KW-0863">Zinc-finger</keyword>
<evidence type="ECO:0000256" key="3">
    <source>
        <dbReference type="ARBA" id="ARBA00022833"/>
    </source>
</evidence>
<evidence type="ECO:0000256" key="4">
    <source>
        <dbReference type="PROSITE-ProRule" id="PRU00134"/>
    </source>
</evidence>
<keyword evidence="1" id="KW-0479">Metal-binding</keyword>
<evidence type="ECO:0000256" key="1">
    <source>
        <dbReference type="ARBA" id="ARBA00022723"/>
    </source>
</evidence>
<dbReference type="EMBL" id="CAJPDS010000049">
    <property type="protein sequence ID" value="CAF9928796.1"/>
    <property type="molecule type" value="Genomic_DNA"/>
</dbReference>
<reference evidence="7" key="1">
    <citation type="submission" date="2021-03" db="EMBL/GenBank/DDBJ databases">
        <authorList>
            <person name="Tagirdzhanova G."/>
        </authorList>
    </citation>
    <scope>NUCLEOTIDE SEQUENCE</scope>
</reference>
<feature type="domain" description="MYND-type" evidence="6">
    <location>
        <begin position="12"/>
        <end position="60"/>
    </location>
</feature>
<organism evidence="7 8">
    <name type="scientific">Heterodermia speciosa</name>
    <dbReference type="NCBI Taxonomy" id="116794"/>
    <lineage>
        <taxon>Eukaryota</taxon>
        <taxon>Fungi</taxon>
        <taxon>Dikarya</taxon>
        <taxon>Ascomycota</taxon>
        <taxon>Pezizomycotina</taxon>
        <taxon>Lecanoromycetes</taxon>
        <taxon>OSLEUM clade</taxon>
        <taxon>Lecanoromycetidae</taxon>
        <taxon>Caliciales</taxon>
        <taxon>Physciaceae</taxon>
        <taxon>Heterodermia</taxon>
    </lineage>
</organism>
<evidence type="ECO:0000313" key="8">
    <source>
        <dbReference type="Proteomes" id="UP000664521"/>
    </source>
</evidence>
<sequence length="368" mass="41334">MSSTADPITHGCAQCGKQATLKCKGCMNTPDGKTIDGVIVIRYCGIECQKSNWSTHQPVCKTAQLRKKIYRAGSLAREACLTFNRITYSCPVDRIEKLGNTWKIYAPEDYKDQCQLMPFPPDCVTSPEEENALLSFGHCTAALCYQHHLFKDLLRSYCSAIEETSFKVKNRSLRLLFVFADGFVDHTDYYHTILKVTVKNGEQYALDVAGAQNGWHESVVPWEIYANTRVQCTAWTLQFGQTQDQLHAKLFWDGDLHSYCDQVLVKFAKKLRSAADDFQKRQVAFKALLNLPEGEYEAKCAVLIDGICHALEAFKVYGEKRGLFQIKVAKNKGRGTNDPKPKSASTMRGEKTPDVGMIFGAQAIRLPS</sequence>
<evidence type="ECO:0000259" key="6">
    <source>
        <dbReference type="PROSITE" id="PS50865"/>
    </source>
</evidence>
<name>A0A8H3FMM7_9LECA</name>
<dbReference type="AlphaFoldDB" id="A0A8H3FMM7"/>
<accession>A0A8H3FMM7</accession>
<evidence type="ECO:0000256" key="2">
    <source>
        <dbReference type="ARBA" id="ARBA00022771"/>
    </source>
</evidence>
<feature type="region of interest" description="Disordered" evidence="5">
    <location>
        <begin position="331"/>
        <end position="351"/>
    </location>
</feature>
<comment type="caution">
    <text evidence="7">The sequence shown here is derived from an EMBL/GenBank/DDBJ whole genome shotgun (WGS) entry which is preliminary data.</text>
</comment>
<dbReference type="Pfam" id="PF01753">
    <property type="entry name" value="zf-MYND"/>
    <property type="match status" value="1"/>
</dbReference>
<dbReference type="PROSITE" id="PS50865">
    <property type="entry name" value="ZF_MYND_2"/>
    <property type="match status" value="1"/>
</dbReference>
<dbReference type="Gene3D" id="6.10.140.2220">
    <property type="match status" value="1"/>
</dbReference>
<proteinExistence type="predicted"/>
<protein>
    <recommendedName>
        <fullName evidence="6">MYND-type domain-containing protein</fullName>
    </recommendedName>
</protein>
<dbReference type="Proteomes" id="UP000664521">
    <property type="component" value="Unassembled WGS sequence"/>
</dbReference>
<dbReference type="SUPFAM" id="SSF144232">
    <property type="entry name" value="HIT/MYND zinc finger-like"/>
    <property type="match status" value="1"/>
</dbReference>